<feature type="transmembrane region" description="Helical" evidence="1">
    <location>
        <begin position="12"/>
        <end position="39"/>
    </location>
</feature>
<dbReference type="SUPFAM" id="SSF48317">
    <property type="entry name" value="Acid phosphatase/Vanadium-dependent haloperoxidase"/>
    <property type="match status" value="1"/>
</dbReference>
<evidence type="ECO:0000259" key="2">
    <source>
        <dbReference type="Pfam" id="PF01569"/>
    </source>
</evidence>
<feature type="domain" description="Phosphatidic acid phosphatase type 2/haloperoxidase" evidence="2">
    <location>
        <begin position="108"/>
        <end position="235"/>
    </location>
</feature>
<accession>A0A1T0CMP1</accession>
<dbReference type="NCBIfam" id="NF028538">
    <property type="entry name" value="PAP2_lipid_A"/>
    <property type="match status" value="1"/>
</dbReference>
<organism evidence="3 4">
    <name type="scientific">Moraxella pluranimalium</name>
    <dbReference type="NCBI Taxonomy" id="470453"/>
    <lineage>
        <taxon>Bacteria</taxon>
        <taxon>Pseudomonadati</taxon>
        <taxon>Pseudomonadota</taxon>
        <taxon>Gammaproteobacteria</taxon>
        <taxon>Moraxellales</taxon>
        <taxon>Moraxellaceae</taxon>
        <taxon>Moraxella</taxon>
    </lineage>
</organism>
<feature type="transmembrane region" description="Helical" evidence="1">
    <location>
        <begin position="157"/>
        <end position="177"/>
    </location>
</feature>
<dbReference type="InterPro" id="IPR000326">
    <property type="entry name" value="PAP2/HPO"/>
</dbReference>
<keyword evidence="1" id="KW-0812">Transmembrane</keyword>
<dbReference type="InterPro" id="IPR036938">
    <property type="entry name" value="PAP2/HPO_sf"/>
</dbReference>
<proteinExistence type="predicted"/>
<evidence type="ECO:0000313" key="4">
    <source>
        <dbReference type="Proteomes" id="UP000189800"/>
    </source>
</evidence>
<name>A0A1T0CMP1_9GAMM</name>
<feature type="transmembrane region" description="Helical" evidence="1">
    <location>
        <begin position="59"/>
        <end position="84"/>
    </location>
</feature>
<comment type="caution">
    <text evidence="3">The sequence shown here is derived from an EMBL/GenBank/DDBJ whole genome shotgun (WGS) entry which is preliminary data.</text>
</comment>
<keyword evidence="1" id="KW-1133">Transmembrane helix</keyword>
<dbReference type="Gene3D" id="1.20.144.10">
    <property type="entry name" value="Phosphatidic acid phosphatase type 2/haloperoxidase"/>
    <property type="match status" value="1"/>
</dbReference>
<feature type="transmembrane region" description="Helical" evidence="1">
    <location>
        <begin position="189"/>
        <end position="206"/>
    </location>
</feature>
<evidence type="ECO:0000313" key="3">
    <source>
        <dbReference type="EMBL" id="OOS23616.1"/>
    </source>
</evidence>
<keyword evidence="4" id="KW-1185">Reference proteome</keyword>
<dbReference type="Proteomes" id="UP000189800">
    <property type="component" value="Unassembled WGS sequence"/>
</dbReference>
<sequence>MYQMTNQRRWIECAMALMLAGVATIWLEHSVIDLMIANWFYLGDGRWVVDKSAVMPDLIFYTGIKRVLILLELYLLIACIYRYYQAKKQRQSSQAWPKPVQRFSQQELVYLVVVMLMIPTVVASLKAVTHVVCPAYLELFGGELSYLPMWQSMRAGLDAKCFPAAHASSGFALYAFAFLPSLNKYRIKIALVVTVIAWLMGGYKMLIGDHFISHTIVSMCLAWAICALMAMVFFKKS</sequence>
<dbReference type="AlphaFoldDB" id="A0A1T0CMP1"/>
<dbReference type="EMBL" id="MUYU01000015">
    <property type="protein sequence ID" value="OOS23616.1"/>
    <property type="molecule type" value="Genomic_DNA"/>
</dbReference>
<evidence type="ECO:0000256" key="1">
    <source>
        <dbReference type="SAM" id="Phobius"/>
    </source>
</evidence>
<dbReference type="STRING" id="470453.B0680_06580"/>
<feature type="transmembrane region" description="Helical" evidence="1">
    <location>
        <begin position="212"/>
        <end position="234"/>
    </location>
</feature>
<keyword evidence="1" id="KW-0472">Membrane</keyword>
<reference evidence="3 4" key="1">
    <citation type="submission" date="2017-02" db="EMBL/GenBank/DDBJ databases">
        <title>Draft genome sequence of Moraxella pluranimalium CCUG 54913T type strain.</title>
        <authorList>
            <person name="Salva-Serra F."/>
            <person name="Engstrom-Jakobsson H."/>
            <person name="Thorell K."/>
            <person name="Jaen-Luchoro D."/>
            <person name="Gonzales-Siles L."/>
            <person name="Karlsson R."/>
            <person name="Yazdan S."/>
            <person name="Boulund F."/>
            <person name="Johnning A."/>
            <person name="Engstrand L."/>
            <person name="Kristiansson E."/>
            <person name="Moore E."/>
        </authorList>
    </citation>
    <scope>NUCLEOTIDE SEQUENCE [LARGE SCALE GENOMIC DNA]</scope>
    <source>
        <strain evidence="3 4">CCUG 54913</strain>
    </source>
</reference>
<dbReference type="Pfam" id="PF01569">
    <property type="entry name" value="PAP2"/>
    <property type="match status" value="1"/>
</dbReference>
<gene>
    <name evidence="3" type="ORF">B0680_06580</name>
</gene>
<protein>
    <recommendedName>
        <fullName evidence="2">Phosphatidic acid phosphatase type 2/haloperoxidase domain-containing protein</fullName>
    </recommendedName>
</protein>
<feature type="transmembrane region" description="Helical" evidence="1">
    <location>
        <begin position="108"/>
        <end position="137"/>
    </location>
</feature>
<dbReference type="CDD" id="cd03396">
    <property type="entry name" value="PAP2_like_6"/>
    <property type="match status" value="1"/>
</dbReference>